<proteinExistence type="predicted"/>
<dbReference type="EMBL" id="CP025096">
    <property type="protein sequence ID" value="AUD05978.1"/>
    <property type="molecule type" value="Genomic_DNA"/>
</dbReference>
<dbReference type="Proteomes" id="UP000232883">
    <property type="component" value="Chromosome"/>
</dbReference>
<dbReference type="InterPro" id="IPR011059">
    <property type="entry name" value="Metal-dep_hydrolase_composite"/>
</dbReference>
<dbReference type="RefSeq" id="WP_100992529.1">
    <property type="nucleotide sequence ID" value="NZ_CP025096.1"/>
</dbReference>
<dbReference type="InterPro" id="IPR051781">
    <property type="entry name" value="Metallo-dep_Hydrolase"/>
</dbReference>
<dbReference type="KEGG" id="spir:CWM47_31515"/>
<gene>
    <name evidence="2" type="ORF">CWM47_31515</name>
</gene>
<keyword evidence="3" id="KW-1185">Reference proteome</keyword>
<reference evidence="2 3" key="1">
    <citation type="submission" date="2017-11" db="EMBL/GenBank/DDBJ databases">
        <title>Taxonomic description and genome sequences of Spirosoma HA7 sp. nov., isolated from pollen microhabitat of Corylus avellana.</title>
        <authorList>
            <person name="Ambika Manirajan B."/>
            <person name="Suarez C."/>
            <person name="Ratering S."/>
            <person name="Geissler-Plaum R."/>
            <person name="Cardinale M."/>
            <person name="Sylvia S."/>
        </authorList>
    </citation>
    <scope>NUCLEOTIDE SEQUENCE [LARGE SCALE GENOMIC DNA]</scope>
    <source>
        <strain evidence="2 3">HA7</strain>
    </source>
</reference>
<dbReference type="OrthoDB" id="9797498at2"/>
<dbReference type="SUPFAM" id="SSF51338">
    <property type="entry name" value="Composite domain of metallo-dependent hydrolases"/>
    <property type="match status" value="2"/>
</dbReference>
<dbReference type="Gene3D" id="2.30.40.10">
    <property type="entry name" value="Urease, subunit C, domain 1"/>
    <property type="match status" value="1"/>
</dbReference>
<accession>A0A2K8Z800</accession>
<protein>
    <recommendedName>
        <fullName evidence="1">Amidohydrolase-related domain-containing protein</fullName>
    </recommendedName>
</protein>
<dbReference type="Pfam" id="PF01979">
    <property type="entry name" value="Amidohydro_1"/>
    <property type="match status" value="1"/>
</dbReference>
<evidence type="ECO:0000259" key="1">
    <source>
        <dbReference type="Pfam" id="PF01979"/>
    </source>
</evidence>
<dbReference type="Gene3D" id="3.20.20.140">
    <property type="entry name" value="Metal-dependent hydrolases"/>
    <property type="match status" value="1"/>
</dbReference>
<feature type="domain" description="Amidohydrolase-related" evidence="1">
    <location>
        <begin position="84"/>
        <end position="423"/>
    </location>
</feature>
<evidence type="ECO:0000313" key="3">
    <source>
        <dbReference type="Proteomes" id="UP000232883"/>
    </source>
</evidence>
<dbReference type="PANTHER" id="PTHR43135">
    <property type="entry name" value="ALPHA-D-RIBOSE 1-METHYLPHOSPHONATE 5-TRIPHOSPHATE DIPHOSPHATASE"/>
    <property type="match status" value="1"/>
</dbReference>
<dbReference type="PANTHER" id="PTHR43135:SF3">
    <property type="entry name" value="ALPHA-D-RIBOSE 1-METHYLPHOSPHONATE 5-TRIPHOSPHATE DIPHOSPHATASE"/>
    <property type="match status" value="1"/>
</dbReference>
<dbReference type="InterPro" id="IPR006680">
    <property type="entry name" value="Amidohydro-rel"/>
</dbReference>
<dbReference type="AlphaFoldDB" id="A0A2K8Z800"/>
<name>A0A2K8Z800_9BACT</name>
<sequence length="426" mass="46937">MIDRILVTRIKGYVLLLLYLCAWLIPFSSRAQNTVIKAGHLFNFRTGEFSQDQTVLVKEGKILAVGRNLPYSRTDTLIDLSNAWVLPGLIDCHVHLTTNFPYRNLSLAQAYTTESSSLRALRGGHVAGQLLRGGFTTVKEIGNDANYASADVIKAINHGWLAGPHIVYAGKIIAPYGGQTSGVNSEHEHLWDFEFIDADTPDEIKKAVRKNIYYGATVIKLVSGDNAYYNVEDIQAAVQEASKTGLKVTVHVMGGPAARNAILGGAAAIEHGFDLDDELLRLMHKRGTFLVGTDFSFANWYAYGMDSTAAHQLESRGIDRLQRAYKSQVKLAFGTDIIVDLPGLNRLQTNLKELQTWKLAKIPAAYTLQTMTLYAAELLGVGETRGVIAPAYWADIIALKSNPLADITRVEQVKFVMKKGKVVRLD</sequence>
<evidence type="ECO:0000313" key="2">
    <source>
        <dbReference type="EMBL" id="AUD05978.1"/>
    </source>
</evidence>
<dbReference type="SUPFAM" id="SSF51556">
    <property type="entry name" value="Metallo-dependent hydrolases"/>
    <property type="match status" value="1"/>
</dbReference>
<dbReference type="InterPro" id="IPR032466">
    <property type="entry name" value="Metal_Hydrolase"/>
</dbReference>
<organism evidence="2 3">
    <name type="scientific">Spirosoma pollinicola</name>
    <dbReference type="NCBI Taxonomy" id="2057025"/>
    <lineage>
        <taxon>Bacteria</taxon>
        <taxon>Pseudomonadati</taxon>
        <taxon>Bacteroidota</taxon>
        <taxon>Cytophagia</taxon>
        <taxon>Cytophagales</taxon>
        <taxon>Cytophagaceae</taxon>
        <taxon>Spirosoma</taxon>
    </lineage>
</organism>
<dbReference type="GO" id="GO:0016810">
    <property type="term" value="F:hydrolase activity, acting on carbon-nitrogen (but not peptide) bonds"/>
    <property type="evidence" value="ECO:0007669"/>
    <property type="project" value="InterPro"/>
</dbReference>